<dbReference type="Pfam" id="PF17876">
    <property type="entry name" value="CSD2"/>
    <property type="match status" value="1"/>
</dbReference>
<proteinExistence type="inferred from homology"/>
<dbReference type="Pfam" id="PF00575">
    <property type="entry name" value="S1"/>
    <property type="match status" value="1"/>
</dbReference>
<dbReference type="EMBL" id="JAVRHT010000005">
    <property type="protein sequence ID" value="MDT0630862.1"/>
    <property type="molecule type" value="Genomic_DNA"/>
</dbReference>
<comment type="caution">
    <text evidence="11">The sequence shown here is derived from an EMBL/GenBank/DDBJ whole genome shotgun (WGS) entry which is preliminary data.</text>
</comment>
<dbReference type="InterPro" id="IPR004476">
    <property type="entry name" value="RNase_II/RNase_R"/>
</dbReference>
<keyword evidence="3 8" id="KW-0963">Cytoplasm</keyword>
<dbReference type="InterPro" id="IPR013223">
    <property type="entry name" value="RNase_B_OB_dom"/>
</dbReference>
<dbReference type="InterPro" id="IPR001900">
    <property type="entry name" value="RNase_II/R"/>
</dbReference>
<feature type="region of interest" description="Disordered" evidence="9">
    <location>
        <begin position="707"/>
        <end position="751"/>
    </location>
</feature>
<dbReference type="SUPFAM" id="SSF50249">
    <property type="entry name" value="Nucleic acid-binding proteins"/>
    <property type="match status" value="4"/>
</dbReference>
<keyword evidence="4 8" id="KW-0540">Nuclease</keyword>
<name>A0ABU3BNJ5_9BACT</name>
<evidence type="ECO:0000259" key="10">
    <source>
        <dbReference type="PROSITE" id="PS50126"/>
    </source>
</evidence>
<dbReference type="Pfam" id="PF00773">
    <property type="entry name" value="RNB"/>
    <property type="match status" value="1"/>
</dbReference>
<evidence type="ECO:0000256" key="7">
    <source>
        <dbReference type="ARBA" id="ARBA00022884"/>
    </source>
</evidence>
<evidence type="ECO:0000256" key="2">
    <source>
        <dbReference type="ARBA" id="ARBA00004496"/>
    </source>
</evidence>
<dbReference type="NCBIfam" id="TIGR00358">
    <property type="entry name" value="3_prime_RNase"/>
    <property type="match status" value="1"/>
</dbReference>
<dbReference type="InterPro" id="IPR022966">
    <property type="entry name" value="RNase_II/R_CS"/>
</dbReference>
<evidence type="ECO:0000256" key="9">
    <source>
        <dbReference type="SAM" id="MobiDB-lite"/>
    </source>
</evidence>
<evidence type="ECO:0000256" key="4">
    <source>
        <dbReference type="ARBA" id="ARBA00022722"/>
    </source>
</evidence>
<evidence type="ECO:0000313" key="12">
    <source>
        <dbReference type="Proteomes" id="UP001267426"/>
    </source>
</evidence>
<feature type="region of interest" description="Disordered" evidence="9">
    <location>
        <begin position="61"/>
        <end position="80"/>
    </location>
</feature>
<dbReference type="CDD" id="cd04471">
    <property type="entry name" value="S1_RNase_R"/>
    <property type="match status" value="1"/>
</dbReference>
<evidence type="ECO:0000256" key="8">
    <source>
        <dbReference type="HAMAP-Rule" id="MF_01895"/>
    </source>
</evidence>
<comment type="function">
    <text evidence="8">3'-5' exoribonuclease that releases 5'-nucleoside monophosphates and is involved in maturation of structured RNAs.</text>
</comment>
<comment type="subcellular location">
    <subcellularLocation>
        <location evidence="2 8">Cytoplasm</location>
    </subcellularLocation>
</comment>
<organism evidence="11 12">
    <name type="scientific">Rubrivirga litoralis</name>
    <dbReference type="NCBI Taxonomy" id="3075598"/>
    <lineage>
        <taxon>Bacteria</taxon>
        <taxon>Pseudomonadati</taxon>
        <taxon>Rhodothermota</taxon>
        <taxon>Rhodothermia</taxon>
        <taxon>Rhodothermales</taxon>
        <taxon>Rubricoccaceae</taxon>
        <taxon>Rubrivirga</taxon>
    </lineage>
</organism>
<feature type="compositionally biased region" description="Basic and acidic residues" evidence="9">
    <location>
        <begin position="740"/>
        <end position="751"/>
    </location>
</feature>
<comment type="catalytic activity">
    <reaction evidence="1 8">
        <text>Exonucleolytic cleavage in the 3'- to 5'-direction to yield nucleoside 5'-phosphates.</text>
        <dbReference type="EC" id="3.1.13.1"/>
    </reaction>
</comment>
<evidence type="ECO:0000256" key="3">
    <source>
        <dbReference type="ARBA" id="ARBA00022490"/>
    </source>
</evidence>
<dbReference type="InterPro" id="IPR050180">
    <property type="entry name" value="RNR_Ribonuclease"/>
</dbReference>
<feature type="compositionally biased region" description="Basic residues" evidence="9">
    <location>
        <begin position="723"/>
        <end position="739"/>
    </location>
</feature>
<keyword evidence="7 8" id="KW-0694">RNA-binding</keyword>
<dbReference type="SMART" id="SM00357">
    <property type="entry name" value="CSP"/>
    <property type="match status" value="2"/>
</dbReference>
<evidence type="ECO:0000313" key="11">
    <source>
        <dbReference type="EMBL" id="MDT0630862.1"/>
    </source>
</evidence>
<dbReference type="PROSITE" id="PS01175">
    <property type="entry name" value="RIBONUCLEASE_II"/>
    <property type="match status" value="1"/>
</dbReference>
<dbReference type="Gene3D" id="2.40.50.140">
    <property type="entry name" value="Nucleic acid-binding proteins"/>
    <property type="match status" value="2"/>
</dbReference>
<dbReference type="Proteomes" id="UP001267426">
    <property type="component" value="Unassembled WGS sequence"/>
</dbReference>
<dbReference type="InterPro" id="IPR011805">
    <property type="entry name" value="RNase_R"/>
</dbReference>
<dbReference type="PROSITE" id="PS50126">
    <property type="entry name" value="S1"/>
    <property type="match status" value="1"/>
</dbReference>
<reference evidence="11 12" key="1">
    <citation type="submission" date="2023-09" db="EMBL/GenBank/DDBJ databases">
        <authorList>
            <person name="Rey-Velasco X."/>
        </authorList>
    </citation>
    <scope>NUCLEOTIDE SEQUENCE [LARGE SCALE GENOMIC DNA]</scope>
    <source>
        <strain evidence="11 12">F394</strain>
    </source>
</reference>
<dbReference type="SMART" id="SM00955">
    <property type="entry name" value="RNB"/>
    <property type="match status" value="1"/>
</dbReference>
<dbReference type="Pfam" id="PF08206">
    <property type="entry name" value="OB_RNB"/>
    <property type="match status" value="1"/>
</dbReference>
<evidence type="ECO:0000256" key="1">
    <source>
        <dbReference type="ARBA" id="ARBA00001849"/>
    </source>
</evidence>
<dbReference type="PANTHER" id="PTHR23355:SF9">
    <property type="entry name" value="DIS3-LIKE EXONUCLEASE 2"/>
    <property type="match status" value="1"/>
</dbReference>
<accession>A0ABU3BNJ5</accession>
<keyword evidence="6 8" id="KW-0269">Exonuclease</keyword>
<dbReference type="PANTHER" id="PTHR23355">
    <property type="entry name" value="RIBONUCLEASE"/>
    <property type="match status" value="1"/>
</dbReference>
<dbReference type="InterPro" id="IPR003029">
    <property type="entry name" value="S1_domain"/>
</dbReference>
<dbReference type="RefSeq" id="WP_311662198.1">
    <property type="nucleotide sequence ID" value="NZ_JAVRHT010000005.1"/>
</dbReference>
<dbReference type="EC" id="3.1.13.1" evidence="8"/>
<dbReference type="SMART" id="SM00316">
    <property type="entry name" value="S1"/>
    <property type="match status" value="1"/>
</dbReference>
<dbReference type="InterPro" id="IPR011129">
    <property type="entry name" value="CSD"/>
</dbReference>
<dbReference type="NCBIfam" id="TIGR02063">
    <property type="entry name" value="RNase_R"/>
    <property type="match status" value="1"/>
</dbReference>
<feature type="domain" description="S1 motif" evidence="10">
    <location>
        <begin position="628"/>
        <end position="708"/>
    </location>
</feature>
<keyword evidence="5 8" id="KW-0378">Hydrolase</keyword>
<sequence>MADKDADALRSQILSYLARHKDQSYRAKELSKVLNVTNQGRYQTLLKVVDDLRDTGAALGERGGRIRHKPPSEKTAEGTLSVSPQGFGFVALDTPEDLAGTEVFVQPRRMGTALHGDRVRVALAAEKKDRDPDRKREAEVEAVVERGRAQTVGTFSTTGKTGWVSPDDKRISKDVYVARDSWGGAEPGDKVVVTIDRYDDPKASPEGTVVSVLGPAGAPGVDVLALALAHGAPSDFPPEVEAEAEKITIGVTKKEVARRLDLRDELVFTIDPEDAKDFDDAVHVRDLGGGMMEVGVHIADVSHYVPEGGVIDEEAYDRATSTYLVDRVIPMLPEALSNGVCSLRPREDKLAYSCIMTVDGGGNVHAWEVRETVIHSHERFTYAGAQAILDGADHELAGEVRRAGRLAETLTAKRMAEGAIDFDVPEVKVRLDEDGRPVDVVEKERQASNRLVEELMLLANRAVATAASMRDVPLPYRIHDRPDRDRIEALADFVRPFGYTLPHTEGAVVRSDLNDLLKEVKGKPVAPIIEQAAIRSMSKAVYSPHNIGHYGLGFENYAHFTSPIRRYPDLITHRILKRMQDQQEGPRYSVDRLEEEAEHCSEREREATEAERESVKLKQVEYAAQHVGDEFDGVAVGVTKFGVFVQMTKLLVEGLVHVRDMDGYWEYDDKRYALVDGRSNHRIQVGDTCRVRIDAADPETRRVDLAFVTMPGGTPGREGRPPSRAKARQGKKRSRGAGRSRKEAGSKKRRR</sequence>
<keyword evidence="12" id="KW-1185">Reference proteome</keyword>
<dbReference type="HAMAP" id="MF_01895">
    <property type="entry name" value="RNase_R"/>
    <property type="match status" value="1"/>
</dbReference>
<evidence type="ECO:0000256" key="5">
    <source>
        <dbReference type="ARBA" id="ARBA00022801"/>
    </source>
</evidence>
<evidence type="ECO:0000256" key="6">
    <source>
        <dbReference type="ARBA" id="ARBA00022839"/>
    </source>
</evidence>
<dbReference type="InterPro" id="IPR012340">
    <property type="entry name" value="NA-bd_OB-fold"/>
</dbReference>
<dbReference type="InterPro" id="IPR040476">
    <property type="entry name" value="CSD2"/>
</dbReference>
<protein>
    <recommendedName>
        <fullName evidence="8">Ribonuclease R</fullName>
        <shortName evidence="8">RNase R</shortName>
        <ecNumber evidence="8">3.1.13.1</ecNumber>
    </recommendedName>
</protein>
<gene>
    <name evidence="8 11" type="primary">rnr</name>
    <name evidence="11" type="ORF">RM540_03800</name>
</gene>
<comment type="similarity">
    <text evidence="8">Belongs to the RNR ribonuclease family. RNase R subfamily.</text>
</comment>